<comment type="caution">
    <text evidence="10">The sequence shown here is derived from an EMBL/GenBank/DDBJ whole genome shotgun (WGS) entry which is preliminary data.</text>
</comment>
<feature type="domain" description="Thioredoxin" evidence="9">
    <location>
        <begin position="11"/>
        <end position="150"/>
    </location>
</feature>
<dbReference type="EMBL" id="JACYTO010000002">
    <property type="protein sequence ID" value="MBD8503341.1"/>
    <property type="molecule type" value="Genomic_DNA"/>
</dbReference>
<evidence type="ECO:0000256" key="1">
    <source>
        <dbReference type="ARBA" id="ARBA00004418"/>
    </source>
</evidence>
<dbReference type="InterPro" id="IPR001853">
    <property type="entry name" value="DSBA-like_thioredoxin_dom"/>
</dbReference>
<evidence type="ECO:0000256" key="5">
    <source>
        <dbReference type="ARBA" id="ARBA00023157"/>
    </source>
</evidence>
<dbReference type="PROSITE" id="PS51352">
    <property type="entry name" value="THIOREDOXIN_2"/>
    <property type="match status" value="1"/>
</dbReference>
<reference evidence="11" key="1">
    <citation type="submission" date="2023-07" db="EMBL/GenBank/DDBJ databases">
        <title>Thauera sp. CAU 1555 isolated from sand of Yaerae Beach.</title>
        <authorList>
            <person name="Kim W."/>
        </authorList>
    </citation>
    <scope>NUCLEOTIDE SEQUENCE [LARGE SCALE GENOMIC DNA]</scope>
    <source>
        <strain evidence="11">CAU 1555</strain>
    </source>
</reference>
<dbReference type="PANTHER" id="PTHR35891">
    <property type="entry name" value="THIOL:DISULFIDE INTERCHANGE PROTEIN DSBA"/>
    <property type="match status" value="1"/>
</dbReference>
<dbReference type="InterPro" id="IPR017937">
    <property type="entry name" value="Thioredoxin_CS"/>
</dbReference>
<comment type="subcellular location">
    <subcellularLocation>
        <location evidence="1 7">Periplasm</location>
    </subcellularLocation>
</comment>
<evidence type="ECO:0000313" key="11">
    <source>
        <dbReference type="Proteomes" id="UP000603602"/>
    </source>
</evidence>
<dbReference type="Gene3D" id="3.40.30.10">
    <property type="entry name" value="Glutaredoxin"/>
    <property type="match status" value="1"/>
</dbReference>
<keyword evidence="5 7" id="KW-1015">Disulfide bond</keyword>
<dbReference type="InterPro" id="IPR050824">
    <property type="entry name" value="Thiol_disulfide_DsbA"/>
</dbReference>
<proteinExistence type="inferred from homology"/>
<evidence type="ECO:0000313" key="10">
    <source>
        <dbReference type="EMBL" id="MBD8503341.1"/>
    </source>
</evidence>
<protein>
    <recommendedName>
        <fullName evidence="7">Thiol:disulfide interchange protein</fullName>
    </recommendedName>
</protein>
<dbReference type="CDD" id="cd03019">
    <property type="entry name" value="DsbA_DsbA"/>
    <property type="match status" value="1"/>
</dbReference>
<evidence type="ECO:0000256" key="8">
    <source>
        <dbReference type="SAM" id="SignalP"/>
    </source>
</evidence>
<accession>A0ABR9BAG7</accession>
<keyword evidence="4 7" id="KW-0574">Periplasm</keyword>
<dbReference type="RefSeq" id="WP_187718185.1">
    <property type="nucleotide sequence ID" value="NZ_JACTAH010000002.1"/>
</dbReference>
<evidence type="ECO:0000256" key="6">
    <source>
        <dbReference type="ARBA" id="ARBA00023284"/>
    </source>
</evidence>
<dbReference type="PROSITE" id="PS00194">
    <property type="entry name" value="THIOREDOXIN_1"/>
    <property type="match status" value="1"/>
</dbReference>
<evidence type="ECO:0000256" key="2">
    <source>
        <dbReference type="ARBA" id="ARBA00005791"/>
    </source>
</evidence>
<dbReference type="InterPro" id="IPR013766">
    <property type="entry name" value="Thioredoxin_domain"/>
</dbReference>
<evidence type="ECO:0000256" key="3">
    <source>
        <dbReference type="ARBA" id="ARBA00022729"/>
    </source>
</evidence>
<evidence type="ECO:0000256" key="4">
    <source>
        <dbReference type="ARBA" id="ARBA00022764"/>
    </source>
</evidence>
<keyword evidence="3 8" id="KW-0732">Signal</keyword>
<sequence length="212" mass="23148">MNRRTALKQLAALGALASPVAGALAQQGGFTVLNPAQPTDDPARIEVIKFFHYGCPHCADLAPLIHLWAKAQPQDVHFRHVPVLWNSAQLQGLARLYYTAEVTGELEKLHPQIFGAVQKDKRPLHTESGVREWVTGKVADVERFMETYKSFGVQSMLQRGNQLAAAMKISGVPTLVVEGKYLTASSMAGGHEGAIKVLDQLVARVRSERSKG</sequence>
<dbReference type="Proteomes" id="UP000603602">
    <property type="component" value="Unassembled WGS sequence"/>
</dbReference>
<evidence type="ECO:0000256" key="7">
    <source>
        <dbReference type="PIRNR" id="PIRNR001488"/>
    </source>
</evidence>
<organism evidence="10 11">
    <name type="scientific">Thauera sedimentorum</name>
    <dbReference type="NCBI Taxonomy" id="2767595"/>
    <lineage>
        <taxon>Bacteria</taxon>
        <taxon>Pseudomonadati</taxon>
        <taxon>Pseudomonadota</taxon>
        <taxon>Betaproteobacteria</taxon>
        <taxon>Rhodocyclales</taxon>
        <taxon>Zoogloeaceae</taxon>
        <taxon>Thauera</taxon>
    </lineage>
</organism>
<dbReference type="PIRSF" id="PIRSF001488">
    <property type="entry name" value="Tdi_protein"/>
    <property type="match status" value="1"/>
</dbReference>
<dbReference type="InterPro" id="IPR036249">
    <property type="entry name" value="Thioredoxin-like_sf"/>
</dbReference>
<keyword evidence="11" id="KW-1185">Reference proteome</keyword>
<dbReference type="SUPFAM" id="SSF52833">
    <property type="entry name" value="Thioredoxin-like"/>
    <property type="match status" value="1"/>
</dbReference>
<feature type="signal peptide" evidence="8">
    <location>
        <begin position="1"/>
        <end position="25"/>
    </location>
</feature>
<dbReference type="InterPro" id="IPR023205">
    <property type="entry name" value="DsbA/DsbL"/>
</dbReference>
<gene>
    <name evidence="10" type="ORF">IFO67_10655</name>
</gene>
<evidence type="ECO:0000259" key="9">
    <source>
        <dbReference type="PROSITE" id="PS51352"/>
    </source>
</evidence>
<dbReference type="Pfam" id="PF01323">
    <property type="entry name" value="DSBA"/>
    <property type="match status" value="1"/>
</dbReference>
<dbReference type="PANTHER" id="PTHR35891:SF3">
    <property type="entry name" value="THIOL:DISULFIDE INTERCHANGE PROTEIN DSBL"/>
    <property type="match status" value="1"/>
</dbReference>
<feature type="chain" id="PRO_5045479553" description="Thiol:disulfide interchange protein" evidence="8">
    <location>
        <begin position="26"/>
        <end position="212"/>
    </location>
</feature>
<comment type="similarity">
    <text evidence="2">Belongs to the thioredoxin family. DsbA subfamily.</text>
</comment>
<name>A0ABR9BAG7_9RHOO</name>
<keyword evidence="6" id="KW-0676">Redox-active center</keyword>